<proteinExistence type="predicted"/>
<dbReference type="AlphaFoldDB" id="A0AAP0B989"/>
<dbReference type="Proteomes" id="UP001418222">
    <property type="component" value="Unassembled WGS sequence"/>
</dbReference>
<gene>
    <name evidence="2" type="ORF">KSP39_PZI015797</name>
</gene>
<comment type="caution">
    <text evidence="2">The sequence shown here is derived from an EMBL/GenBank/DDBJ whole genome shotgun (WGS) entry which is preliminary data.</text>
</comment>
<feature type="compositionally biased region" description="Basic and acidic residues" evidence="1">
    <location>
        <begin position="32"/>
        <end position="53"/>
    </location>
</feature>
<sequence>MGGCATKPKVLKDEADAPQPAEEPTVVASDPAKAETADEVKVEETHAGDEADGQKSLGNLISDNESKEENVAPEAAVSEKKSDEETVSSSSAPSAVEQQ</sequence>
<accession>A0AAP0B989</accession>
<evidence type="ECO:0000313" key="2">
    <source>
        <dbReference type="EMBL" id="KAK8933982.1"/>
    </source>
</evidence>
<name>A0AAP0B989_9ASPA</name>
<organism evidence="2 3">
    <name type="scientific">Platanthera zijinensis</name>
    <dbReference type="NCBI Taxonomy" id="2320716"/>
    <lineage>
        <taxon>Eukaryota</taxon>
        <taxon>Viridiplantae</taxon>
        <taxon>Streptophyta</taxon>
        <taxon>Embryophyta</taxon>
        <taxon>Tracheophyta</taxon>
        <taxon>Spermatophyta</taxon>
        <taxon>Magnoliopsida</taxon>
        <taxon>Liliopsida</taxon>
        <taxon>Asparagales</taxon>
        <taxon>Orchidaceae</taxon>
        <taxon>Orchidoideae</taxon>
        <taxon>Orchideae</taxon>
        <taxon>Orchidinae</taxon>
        <taxon>Platanthera</taxon>
    </lineage>
</organism>
<evidence type="ECO:0000313" key="3">
    <source>
        <dbReference type="Proteomes" id="UP001418222"/>
    </source>
</evidence>
<feature type="region of interest" description="Disordered" evidence="1">
    <location>
        <begin position="1"/>
        <end position="99"/>
    </location>
</feature>
<feature type="compositionally biased region" description="Polar residues" evidence="1">
    <location>
        <begin position="87"/>
        <end position="99"/>
    </location>
</feature>
<protein>
    <submittedName>
        <fullName evidence="2">Uncharacterized protein</fullName>
    </submittedName>
</protein>
<dbReference type="EMBL" id="JBBWWQ010000013">
    <property type="protein sequence ID" value="KAK8933982.1"/>
    <property type="molecule type" value="Genomic_DNA"/>
</dbReference>
<keyword evidence="3" id="KW-1185">Reference proteome</keyword>
<reference evidence="2 3" key="1">
    <citation type="journal article" date="2022" name="Nat. Plants">
        <title>Genomes of leafy and leafless Platanthera orchids illuminate the evolution of mycoheterotrophy.</title>
        <authorList>
            <person name="Li M.H."/>
            <person name="Liu K.W."/>
            <person name="Li Z."/>
            <person name="Lu H.C."/>
            <person name="Ye Q.L."/>
            <person name="Zhang D."/>
            <person name="Wang J.Y."/>
            <person name="Li Y.F."/>
            <person name="Zhong Z.M."/>
            <person name="Liu X."/>
            <person name="Yu X."/>
            <person name="Liu D.K."/>
            <person name="Tu X.D."/>
            <person name="Liu B."/>
            <person name="Hao Y."/>
            <person name="Liao X.Y."/>
            <person name="Jiang Y.T."/>
            <person name="Sun W.H."/>
            <person name="Chen J."/>
            <person name="Chen Y.Q."/>
            <person name="Ai Y."/>
            <person name="Zhai J.W."/>
            <person name="Wu S.S."/>
            <person name="Zhou Z."/>
            <person name="Hsiao Y.Y."/>
            <person name="Wu W.L."/>
            <person name="Chen Y.Y."/>
            <person name="Lin Y.F."/>
            <person name="Hsu J.L."/>
            <person name="Li C.Y."/>
            <person name="Wang Z.W."/>
            <person name="Zhao X."/>
            <person name="Zhong W.Y."/>
            <person name="Ma X.K."/>
            <person name="Ma L."/>
            <person name="Huang J."/>
            <person name="Chen G.Z."/>
            <person name="Huang M.Z."/>
            <person name="Huang L."/>
            <person name="Peng D.H."/>
            <person name="Luo Y.B."/>
            <person name="Zou S.Q."/>
            <person name="Chen S.P."/>
            <person name="Lan S."/>
            <person name="Tsai W.C."/>
            <person name="Van de Peer Y."/>
            <person name="Liu Z.J."/>
        </authorList>
    </citation>
    <scope>NUCLEOTIDE SEQUENCE [LARGE SCALE GENOMIC DNA]</scope>
    <source>
        <strain evidence="2">Lor287</strain>
    </source>
</reference>
<evidence type="ECO:0000256" key="1">
    <source>
        <dbReference type="SAM" id="MobiDB-lite"/>
    </source>
</evidence>